<sequence length="159" mass="17488">MLPDDLLRLAHVVGATVLFGTGAGIAFFMVMARRTRDARLIAHVAGTVVVADTVFTATAVVFQPITGYLLATGVGWSLSEGWIALSLILYVITGLFWLPVVWIQIRLRNLARLAVAENTPLPAAFDRLYAIWFACGFPAFFAVIGIFWLMLAKPQFQLF</sequence>
<name>A0ACC5SY89_ENSAD</name>
<reference evidence="1" key="1">
    <citation type="submission" date="2021-03" db="EMBL/GenBank/DDBJ databases">
        <title>Genomic Encyclopedia of Type Strains, Phase IV (KMG-IV): sequencing the most valuable type-strain genomes for metagenomic binning, comparative biology and taxonomic classification.</title>
        <authorList>
            <person name="Goeker M."/>
        </authorList>
    </citation>
    <scope>NUCLEOTIDE SEQUENCE</scope>
    <source>
        <strain evidence="1">DSM 18131</strain>
    </source>
</reference>
<evidence type="ECO:0000313" key="1">
    <source>
        <dbReference type="EMBL" id="MBP1873853.1"/>
    </source>
</evidence>
<dbReference type="EMBL" id="JAGGJR010000005">
    <property type="protein sequence ID" value="MBP1873853.1"/>
    <property type="molecule type" value="Genomic_DNA"/>
</dbReference>
<organism evidence="1 2">
    <name type="scientific">Ensifer adhaerens</name>
    <name type="common">Sinorhizobium morelense</name>
    <dbReference type="NCBI Taxonomy" id="106592"/>
    <lineage>
        <taxon>Bacteria</taxon>
        <taxon>Pseudomonadati</taxon>
        <taxon>Pseudomonadota</taxon>
        <taxon>Alphaproteobacteria</taxon>
        <taxon>Hyphomicrobiales</taxon>
        <taxon>Rhizobiaceae</taxon>
        <taxon>Sinorhizobium/Ensifer group</taxon>
        <taxon>Ensifer</taxon>
    </lineage>
</organism>
<gene>
    <name evidence="1" type="ORF">J2Z19_003572</name>
</gene>
<dbReference type="Proteomes" id="UP000823773">
    <property type="component" value="Unassembled WGS sequence"/>
</dbReference>
<evidence type="ECO:0000313" key="2">
    <source>
        <dbReference type="Proteomes" id="UP000823773"/>
    </source>
</evidence>
<proteinExistence type="predicted"/>
<protein>
    <submittedName>
        <fullName evidence="1">Membrane protein</fullName>
    </submittedName>
</protein>
<accession>A0ACC5SY89</accession>
<keyword evidence="2" id="KW-1185">Reference proteome</keyword>
<comment type="caution">
    <text evidence="1">The sequence shown here is derived from an EMBL/GenBank/DDBJ whole genome shotgun (WGS) entry which is preliminary data.</text>
</comment>